<feature type="non-terminal residue" evidence="4">
    <location>
        <position position="1"/>
    </location>
</feature>
<sequence>FLLSLVTDLHQVPSHRKLQLKYEILHAIAKAQDTPSYHSHFVNTWSNQPNTPAEALPQCSGFAGQSDEQDTLGGTQSPEELPFIKVEDSCSFTEVREDDI</sequence>
<dbReference type="GO" id="GO:0005634">
    <property type="term" value="C:nucleus"/>
    <property type="evidence" value="ECO:0007669"/>
    <property type="project" value="UniProtKB-SubCell"/>
</dbReference>
<dbReference type="GO" id="GO:0003677">
    <property type="term" value="F:DNA binding"/>
    <property type="evidence" value="ECO:0007669"/>
    <property type="project" value="InterPro"/>
</dbReference>
<protein>
    <recommendedName>
        <fullName evidence="3">BESS domain-containing protein</fullName>
    </recommendedName>
</protein>
<feature type="domain" description="BESS" evidence="3">
    <location>
        <begin position="1"/>
        <end position="34"/>
    </location>
</feature>
<dbReference type="EMBL" id="GEBQ01027162">
    <property type="protein sequence ID" value="JAT12815.1"/>
    <property type="molecule type" value="Transcribed_RNA"/>
</dbReference>
<keyword evidence="1" id="KW-0539">Nucleus</keyword>
<comment type="subcellular location">
    <subcellularLocation>
        <location evidence="1">Nucleus</location>
    </subcellularLocation>
</comment>
<evidence type="ECO:0000256" key="2">
    <source>
        <dbReference type="SAM" id="MobiDB-lite"/>
    </source>
</evidence>
<dbReference type="AlphaFoldDB" id="A0A1B6KMY0"/>
<dbReference type="PROSITE" id="PS51031">
    <property type="entry name" value="BESS"/>
    <property type="match status" value="1"/>
</dbReference>
<gene>
    <name evidence="4" type="ORF">g.53357</name>
</gene>
<evidence type="ECO:0000313" key="4">
    <source>
        <dbReference type="EMBL" id="JAT12815.1"/>
    </source>
</evidence>
<feature type="region of interest" description="Disordered" evidence="2">
    <location>
        <begin position="61"/>
        <end position="80"/>
    </location>
</feature>
<accession>A0A1B6KMY0</accession>
<dbReference type="InterPro" id="IPR004210">
    <property type="entry name" value="BESS_motif"/>
</dbReference>
<feature type="non-terminal residue" evidence="4">
    <location>
        <position position="100"/>
    </location>
</feature>
<reference evidence="4" key="1">
    <citation type="submission" date="2015-11" db="EMBL/GenBank/DDBJ databases">
        <title>De novo transcriptome assembly of four potential Pierce s Disease insect vectors from Arizona vineyards.</title>
        <authorList>
            <person name="Tassone E.E."/>
        </authorList>
    </citation>
    <scope>NUCLEOTIDE SEQUENCE</scope>
</reference>
<proteinExistence type="predicted"/>
<name>A0A1B6KMY0_9HEMI</name>
<organism evidence="4">
    <name type="scientific">Graphocephala atropunctata</name>
    <dbReference type="NCBI Taxonomy" id="36148"/>
    <lineage>
        <taxon>Eukaryota</taxon>
        <taxon>Metazoa</taxon>
        <taxon>Ecdysozoa</taxon>
        <taxon>Arthropoda</taxon>
        <taxon>Hexapoda</taxon>
        <taxon>Insecta</taxon>
        <taxon>Pterygota</taxon>
        <taxon>Neoptera</taxon>
        <taxon>Paraneoptera</taxon>
        <taxon>Hemiptera</taxon>
        <taxon>Auchenorrhyncha</taxon>
        <taxon>Membracoidea</taxon>
        <taxon>Cicadellidae</taxon>
        <taxon>Cicadellinae</taxon>
        <taxon>Cicadellini</taxon>
        <taxon>Graphocephala</taxon>
    </lineage>
</organism>
<evidence type="ECO:0000259" key="3">
    <source>
        <dbReference type="PROSITE" id="PS51031"/>
    </source>
</evidence>
<evidence type="ECO:0000256" key="1">
    <source>
        <dbReference type="PROSITE-ProRule" id="PRU00371"/>
    </source>
</evidence>